<protein>
    <submittedName>
        <fullName evidence="1">DUF2071 domain-containing protein</fullName>
    </submittedName>
</protein>
<dbReference type="OrthoDB" id="150993at2"/>
<proteinExistence type="predicted"/>
<gene>
    <name evidence="1" type="ORF">EBB45_05950</name>
</gene>
<dbReference type="PANTHER" id="PTHR39186">
    <property type="entry name" value="DUF2071 FAMILY PROTEIN"/>
    <property type="match status" value="1"/>
</dbReference>
<accession>A0A3N9UI09</accession>
<name>A0A3N9UI09_9BACI</name>
<evidence type="ECO:0000313" key="2">
    <source>
        <dbReference type="Proteomes" id="UP000274033"/>
    </source>
</evidence>
<dbReference type="Proteomes" id="UP000274033">
    <property type="component" value="Unassembled WGS sequence"/>
</dbReference>
<dbReference type="RefSeq" id="WP_124763582.1">
    <property type="nucleotide sequence ID" value="NZ_JAFBDY010000015.1"/>
</dbReference>
<dbReference type="AlphaFoldDB" id="A0A3N9UI09"/>
<dbReference type="SUPFAM" id="SSF160104">
    <property type="entry name" value="Acetoacetate decarboxylase-like"/>
    <property type="match status" value="1"/>
</dbReference>
<dbReference type="Pfam" id="PF09844">
    <property type="entry name" value="DUF2071"/>
    <property type="match status" value="1"/>
</dbReference>
<organism evidence="1 2">
    <name type="scientific">Lysinibacillus composti</name>
    <dbReference type="NCBI Taxonomy" id="720633"/>
    <lineage>
        <taxon>Bacteria</taxon>
        <taxon>Bacillati</taxon>
        <taxon>Bacillota</taxon>
        <taxon>Bacilli</taxon>
        <taxon>Bacillales</taxon>
        <taxon>Bacillaceae</taxon>
        <taxon>Lysinibacillus</taxon>
    </lineage>
</organism>
<reference evidence="1 2" key="1">
    <citation type="journal article" date="2013" name="J. Microbiol.">
        <title>Lysinibacillus chungkukjangi sp. nov., isolated from Chungkukjang, Korean fermented soybean food.</title>
        <authorList>
            <person name="Kim S.J."/>
            <person name="Jang Y.H."/>
            <person name="Hamada M."/>
            <person name="Ahn J.H."/>
            <person name="Weon H.Y."/>
            <person name="Suzuki K."/>
            <person name="Whang K.S."/>
            <person name="Kwon S.W."/>
        </authorList>
    </citation>
    <scope>NUCLEOTIDE SEQUENCE [LARGE SCALE GENOMIC DNA]</scope>
    <source>
        <strain evidence="1 2">MCCC 1A12701</strain>
    </source>
</reference>
<dbReference type="EMBL" id="RRCT01000003">
    <property type="protein sequence ID" value="RQW75677.1"/>
    <property type="molecule type" value="Genomic_DNA"/>
</dbReference>
<evidence type="ECO:0000313" key="1">
    <source>
        <dbReference type="EMBL" id="RQW75677.1"/>
    </source>
</evidence>
<keyword evidence="2" id="KW-1185">Reference proteome</keyword>
<dbReference type="InterPro" id="IPR023375">
    <property type="entry name" value="ADC_dom_sf"/>
</dbReference>
<sequence length="252" mass="29307">MEEEMNTSLANHHDHRGPLPKLPWIMKQTWRHTLFAHYPVKREILRKLVPASLPLDSYQDTCWVSVVPYITTSMHLRLLPPIPGTSTFAGFNVRTYVTLNGKPGVYFFSLTAANWLAANSAKAFFQLPYHHMEMKLKEGDEYVTFESRKREGLQLVCDYKPISEPYYPKEGSLDAWLVERYCFYNISKIGIPIRCDILHQPWELQKAEAVFHKNTSLSKYEITPENKEPILHYAKERVVSIWPIVPVKNSRG</sequence>
<comment type="caution">
    <text evidence="1">The sequence shown here is derived from an EMBL/GenBank/DDBJ whole genome shotgun (WGS) entry which is preliminary data.</text>
</comment>
<dbReference type="PANTHER" id="PTHR39186:SF1">
    <property type="entry name" value="DUF2071 DOMAIN-CONTAINING PROTEIN"/>
    <property type="match status" value="1"/>
</dbReference>
<dbReference type="InterPro" id="IPR018644">
    <property type="entry name" value="DUF2071"/>
</dbReference>